<dbReference type="Proteomes" id="UP000193689">
    <property type="component" value="Unassembled WGS sequence"/>
</dbReference>
<dbReference type="PANTHER" id="PTHR24148:SF80">
    <property type="entry name" value="HETEROKARYON INCOMPATIBILITY DOMAIN-CONTAINING PROTEIN"/>
    <property type="match status" value="1"/>
</dbReference>
<proteinExistence type="predicted"/>
<dbReference type="STRING" id="1141098.A0A1Y2DW18"/>
<organism evidence="2 3">
    <name type="scientific">Pseudomassariella vexata</name>
    <dbReference type="NCBI Taxonomy" id="1141098"/>
    <lineage>
        <taxon>Eukaryota</taxon>
        <taxon>Fungi</taxon>
        <taxon>Dikarya</taxon>
        <taxon>Ascomycota</taxon>
        <taxon>Pezizomycotina</taxon>
        <taxon>Sordariomycetes</taxon>
        <taxon>Xylariomycetidae</taxon>
        <taxon>Amphisphaeriales</taxon>
        <taxon>Pseudomassariaceae</taxon>
        <taxon>Pseudomassariella</taxon>
    </lineage>
</organism>
<comment type="caution">
    <text evidence="2">The sequence shown here is derived from an EMBL/GenBank/DDBJ whole genome shotgun (WGS) entry which is preliminary data.</text>
</comment>
<dbReference type="OrthoDB" id="2157530at2759"/>
<accession>A0A1Y2DW18</accession>
<sequence>MSIMASIMRPPYVYQSLNNKDVSILDDDFQPFDFFKIRVMVLEPAPDFDAELQCTIETVNLSDWPDFEAVSYVWGPPVFLKELFCDGSKISITPTLDQVLRRFRKKTEKLRLWVDAVCINQADIREKNQQVQRMGQIYRYARSVLVWLGDGGKMDECIDFLWGLSSSQHESSVTAERAVSSIETEMRRFFENKEEGIEAVQRFLALPWFTRRWIVQEAVQKNAHFYCGSLDITSHALNHAVFTLNKSTFNFDQHVMDHIRALERQGAYYEFPEQYGEDGYGILDILVRFSSCNCTNEHDRIYAHLGLANDVRSPFASLRPEPEHRFSQLSITSGSEETYTTRQSRQSIPIQVDYEANVEHVYADFAESMLNQKIHLELLHCSGAFRPELQLMTTRNKSWVPDWRLPMRYQPLLSVPWFNAGGEQENKPFFNYPWCSVEGLVFDTVRVSCPITEFAGGETPNRREMPPIGYICSALGMSRRYFTGERMWQVLAMTFISDHALNHIHQQQYHSRDHMYNGKLMKRDARERDMHTLLDWWAPWDDARLAAGGRPMDPLDMEAIVKEHSKSLHRHDSIGTFLKSMESRDDWGPTSHAVPSRWHSRIDEELEPYFQAHLDQMYRSDDSTDTNTNDKNPEDKPIDCEWRCQKQGYIWLNPHRRNTERYAELANETLRGRAFFTTEKGYIGIGPDDLVKGDTVAVLKGARTPFVLHQVEGSLAQWRLVGDCYVHGIMGGEALEMDGVLERNFVLV</sequence>
<dbReference type="EMBL" id="MCFJ01000008">
    <property type="protein sequence ID" value="ORY63492.1"/>
    <property type="molecule type" value="Genomic_DNA"/>
</dbReference>
<evidence type="ECO:0000313" key="3">
    <source>
        <dbReference type="Proteomes" id="UP000193689"/>
    </source>
</evidence>
<dbReference type="InterPro" id="IPR052895">
    <property type="entry name" value="HetReg/Transcr_Mod"/>
</dbReference>
<feature type="domain" description="Heterokaryon incompatibility" evidence="1">
    <location>
        <begin position="67"/>
        <end position="217"/>
    </location>
</feature>
<dbReference type="PANTHER" id="PTHR24148">
    <property type="entry name" value="ANKYRIN REPEAT DOMAIN-CONTAINING PROTEIN 39 HOMOLOG-RELATED"/>
    <property type="match status" value="1"/>
</dbReference>
<protein>
    <submittedName>
        <fullName evidence="2">Heterokaryon incompatibility protein-domain-containing protein</fullName>
    </submittedName>
</protein>
<keyword evidence="3" id="KW-1185">Reference proteome</keyword>
<dbReference type="Pfam" id="PF26639">
    <property type="entry name" value="Het-6_barrel"/>
    <property type="match status" value="1"/>
</dbReference>
<reference evidence="2 3" key="1">
    <citation type="submission" date="2016-07" db="EMBL/GenBank/DDBJ databases">
        <title>Pervasive Adenine N6-methylation of Active Genes in Fungi.</title>
        <authorList>
            <consortium name="DOE Joint Genome Institute"/>
            <person name="Mondo S.J."/>
            <person name="Dannebaum R.O."/>
            <person name="Kuo R.C."/>
            <person name="Labutti K."/>
            <person name="Haridas S."/>
            <person name="Kuo A."/>
            <person name="Salamov A."/>
            <person name="Ahrendt S.R."/>
            <person name="Lipzen A."/>
            <person name="Sullivan W."/>
            <person name="Andreopoulos W.B."/>
            <person name="Clum A."/>
            <person name="Lindquist E."/>
            <person name="Daum C."/>
            <person name="Ramamoorthy G.K."/>
            <person name="Gryganskyi A."/>
            <person name="Culley D."/>
            <person name="Magnuson J.K."/>
            <person name="James T.Y."/>
            <person name="O'Malley M.A."/>
            <person name="Stajich J.E."/>
            <person name="Spatafora J.W."/>
            <person name="Visel A."/>
            <person name="Grigoriev I.V."/>
        </authorList>
    </citation>
    <scope>NUCLEOTIDE SEQUENCE [LARGE SCALE GENOMIC DNA]</scope>
    <source>
        <strain evidence="2 3">CBS 129021</strain>
    </source>
</reference>
<dbReference type="InParanoid" id="A0A1Y2DW18"/>
<evidence type="ECO:0000313" key="2">
    <source>
        <dbReference type="EMBL" id="ORY63492.1"/>
    </source>
</evidence>
<dbReference type="Pfam" id="PF06985">
    <property type="entry name" value="HET"/>
    <property type="match status" value="1"/>
</dbReference>
<name>A0A1Y2DW18_9PEZI</name>
<dbReference type="GeneID" id="63781322"/>
<gene>
    <name evidence="2" type="ORF">BCR38DRAFT_516985</name>
</gene>
<dbReference type="RefSeq" id="XP_040715149.1">
    <property type="nucleotide sequence ID" value="XM_040865110.1"/>
</dbReference>
<dbReference type="AlphaFoldDB" id="A0A1Y2DW18"/>
<evidence type="ECO:0000259" key="1">
    <source>
        <dbReference type="Pfam" id="PF06985"/>
    </source>
</evidence>
<dbReference type="InterPro" id="IPR010730">
    <property type="entry name" value="HET"/>
</dbReference>